<comment type="subunit">
    <text evidence="11">Interacts with TRAF2, TRAF3 and TRAF5.</text>
</comment>
<dbReference type="PROSITE" id="PS50050">
    <property type="entry name" value="TNFR_NGFR_2"/>
    <property type="match status" value="2"/>
</dbReference>
<dbReference type="InterPro" id="IPR034022">
    <property type="entry name" value="TNFRSF4_N"/>
</dbReference>
<feature type="repeat" description="TNFR-Cys" evidence="14">
    <location>
        <begin position="29"/>
        <end position="63"/>
    </location>
</feature>
<evidence type="ECO:0000256" key="13">
    <source>
        <dbReference type="ARBA" id="ARBA00082647"/>
    </source>
</evidence>
<dbReference type="InterPro" id="IPR001368">
    <property type="entry name" value="TNFR/NGFR_Cys_rich_reg"/>
</dbReference>
<keyword evidence="5 16" id="KW-1133">Transmembrane helix</keyword>
<keyword evidence="20" id="KW-1185">Reference proteome</keyword>
<feature type="disulfide bond" evidence="14">
    <location>
        <begin position="45"/>
        <end position="63"/>
    </location>
</feature>
<dbReference type="PANTHER" id="PTHR47881">
    <property type="entry name" value="TUMOR NECROSIS FACTOR RECEPTOR SUBFAMILY MEMBER 4"/>
    <property type="match status" value="1"/>
</dbReference>
<name>A0A671ENK4_RHIFE</name>
<evidence type="ECO:0000259" key="18">
    <source>
        <dbReference type="PROSITE" id="PS50050"/>
    </source>
</evidence>
<dbReference type="GO" id="GO:0006954">
    <property type="term" value="P:inflammatory response"/>
    <property type="evidence" value="ECO:0007669"/>
    <property type="project" value="InterPro"/>
</dbReference>
<comment type="caution">
    <text evidence="14">Lacks conserved residue(s) required for the propagation of feature annotation.</text>
</comment>
<reference evidence="19" key="5">
    <citation type="submission" date="2025-09" db="UniProtKB">
        <authorList>
            <consortium name="Ensembl"/>
        </authorList>
    </citation>
    <scope>IDENTIFICATION</scope>
</reference>
<keyword evidence="6 16" id="KW-0472">Membrane</keyword>
<comment type="function">
    <text evidence="10">Receptor for TNFSF4/OX40L/GP34. Is a costimulatory molecule implicated in long-term T-cell immunity.</text>
</comment>
<dbReference type="AlphaFoldDB" id="A0A671ENK4"/>
<evidence type="ECO:0000256" key="17">
    <source>
        <dbReference type="SAM" id="SignalP"/>
    </source>
</evidence>
<dbReference type="InterPro" id="IPR020445">
    <property type="entry name" value="TNFR_4"/>
</dbReference>
<feature type="compositionally biased region" description="Pro residues" evidence="15">
    <location>
        <begin position="204"/>
        <end position="213"/>
    </location>
</feature>
<accession>A0A671ENK4</accession>
<dbReference type="Pfam" id="PF00020">
    <property type="entry name" value="TNFR_c6"/>
    <property type="match status" value="2"/>
</dbReference>
<evidence type="ECO:0000256" key="1">
    <source>
        <dbReference type="ARBA" id="ARBA00004479"/>
    </source>
</evidence>
<keyword evidence="2 16" id="KW-0812">Transmembrane</keyword>
<reference evidence="19" key="4">
    <citation type="submission" date="2025-08" db="UniProtKB">
        <authorList>
            <consortium name="Ensembl"/>
        </authorList>
    </citation>
    <scope>IDENTIFICATION</scope>
</reference>
<dbReference type="Ensembl" id="ENSRFET00010016219.1">
    <property type="protein sequence ID" value="ENSRFEP00010014846.1"/>
    <property type="gene ID" value="ENSRFEG00010009994.1"/>
</dbReference>
<evidence type="ECO:0000256" key="10">
    <source>
        <dbReference type="ARBA" id="ARBA00054481"/>
    </source>
</evidence>
<dbReference type="FunFam" id="2.10.50.10:FF:000038">
    <property type="entry name" value="Tumor necrosis factor receptor superfamily member 4"/>
    <property type="match status" value="1"/>
</dbReference>
<feature type="repeat" description="TNFR-Cys" evidence="14">
    <location>
        <begin position="65"/>
        <end position="107"/>
    </location>
</feature>
<dbReference type="GeneTree" id="ENSGT00730000111452"/>
<evidence type="ECO:0000256" key="5">
    <source>
        <dbReference type="ARBA" id="ARBA00022989"/>
    </source>
</evidence>
<dbReference type="Gene3D" id="2.10.50.10">
    <property type="entry name" value="Tumor Necrosis Factor Receptor, subunit A, domain 2"/>
    <property type="match status" value="2"/>
</dbReference>
<dbReference type="PANTHER" id="PTHR47881:SF1">
    <property type="entry name" value="TUMOR NECROSIS FACTOR RECEPTOR SUPERFAMILY MEMBER 4"/>
    <property type="match status" value="1"/>
</dbReference>
<keyword evidence="8" id="KW-0675">Receptor</keyword>
<dbReference type="GeneID" id="117027341"/>
<dbReference type="PROSITE" id="PS00652">
    <property type="entry name" value="TNFR_NGFR_1"/>
    <property type="match status" value="1"/>
</dbReference>
<evidence type="ECO:0000313" key="20">
    <source>
        <dbReference type="Proteomes" id="UP000472240"/>
    </source>
</evidence>
<feature type="chain" id="PRO_5025589318" description="Tumor necrosis factor receptor superfamily member 4" evidence="17">
    <location>
        <begin position="27"/>
        <end position="278"/>
    </location>
</feature>
<evidence type="ECO:0000256" key="15">
    <source>
        <dbReference type="SAM" id="MobiDB-lite"/>
    </source>
</evidence>
<dbReference type="Proteomes" id="UP000472240">
    <property type="component" value="Chromosome 9"/>
</dbReference>
<keyword evidence="7 14" id="KW-1015">Disulfide bond</keyword>
<dbReference type="GO" id="GO:0009897">
    <property type="term" value="C:external side of plasma membrane"/>
    <property type="evidence" value="ECO:0007669"/>
    <property type="project" value="TreeGrafter"/>
</dbReference>
<dbReference type="RefSeq" id="XP_032970881.1">
    <property type="nucleotide sequence ID" value="XM_033114990.1"/>
</dbReference>
<evidence type="ECO:0000256" key="2">
    <source>
        <dbReference type="ARBA" id="ARBA00022692"/>
    </source>
</evidence>
<evidence type="ECO:0000256" key="8">
    <source>
        <dbReference type="ARBA" id="ARBA00023170"/>
    </source>
</evidence>
<evidence type="ECO:0000256" key="14">
    <source>
        <dbReference type="PROSITE-ProRule" id="PRU00206"/>
    </source>
</evidence>
<dbReference type="PRINTS" id="PR01921">
    <property type="entry name" value="TNFACTORR4"/>
</dbReference>
<reference evidence="20" key="3">
    <citation type="submission" date="2018-12" db="EMBL/GenBank/DDBJ databases">
        <title>G10K-VGP greater horseshoe bat female genome, primary haplotype.</title>
        <authorList>
            <person name="Teeling E."/>
            <person name="Myers G."/>
            <person name="Vernes S."/>
            <person name="Pippel M."/>
            <person name="Winkler S."/>
            <person name="Fedrigo O."/>
            <person name="Rhie A."/>
            <person name="Koren S."/>
            <person name="Phillippy A."/>
            <person name="Lewin H."/>
            <person name="Damas J."/>
            <person name="Howe K."/>
            <person name="Mountcastle J."/>
            <person name="Jarvis E.D."/>
        </authorList>
    </citation>
    <scope>NUCLEOTIDE SEQUENCE [LARGE SCALE GENOMIC DNA]</scope>
</reference>
<evidence type="ECO:0000313" key="19">
    <source>
        <dbReference type="Ensembl" id="ENSRFEP00010014846.1"/>
    </source>
</evidence>
<evidence type="ECO:0000256" key="4">
    <source>
        <dbReference type="ARBA" id="ARBA00022737"/>
    </source>
</evidence>
<proteinExistence type="predicted"/>
<evidence type="ECO:0000256" key="16">
    <source>
        <dbReference type="SAM" id="Phobius"/>
    </source>
</evidence>
<dbReference type="SMART" id="SM00208">
    <property type="entry name" value="TNFR"/>
    <property type="match status" value="3"/>
</dbReference>
<feature type="domain" description="TNFR-Cys" evidence="18">
    <location>
        <begin position="65"/>
        <end position="107"/>
    </location>
</feature>
<keyword evidence="4" id="KW-0677">Repeat</keyword>
<evidence type="ECO:0000256" key="12">
    <source>
        <dbReference type="ARBA" id="ARBA00072143"/>
    </source>
</evidence>
<feature type="signal peptide" evidence="17">
    <location>
        <begin position="1"/>
        <end position="26"/>
    </location>
</feature>
<organism evidence="19 20">
    <name type="scientific">Rhinolophus ferrumequinum</name>
    <name type="common">Greater horseshoe bat</name>
    <dbReference type="NCBI Taxonomy" id="59479"/>
    <lineage>
        <taxon>Eukaryota</taxon>
        <taxon>Metazoa</taxon>
        <taxon>Chordata</taxon>
        <taxon>Craniata</taxon>
        <taxon>Vertebrata</taxon>
        <taxon>Euteleostomi</taxon>
        <taxon>Mammalia</taxon>
        <taxon>Eutheria</taxon>
        <taxon>Laurasiatheria</taxon>
        <taxon>Chiroptera</taxon>
        <taxon>Yinpterochiroptera</taxon>
        <taxon>Rhinolophoidea</taxon>
        <taxon>Rhinolophidae</taxon>
        <taxon>Rhinolophinae</taxon>
        <taxon>Rhinolophus</taxon>
    </lineage>
</organism>
<feature type="region of interest" description="Disordered" evidence="15">
    <location>
        <begin position="161"/>
        <end position="214"/>
    </location>
</feature>
<gene>
    <name evidence="19" type="primary">TNFRSF4</name>
</gene>
<feature type="domain" description="TNFR-Cys" evidence="18">
    <location>
        <begin position="29"/>
        <end position="63"/>
    </location>
</feature>
<evidence type="ECO:0000256" key="11">
    <source>
        <dbReference type="ARBA" id="ARBA00063202"/>
    </source>
</evidence>
<keyword evidence="3 17" id="KW-0732">Signal</keyword>
<evidence type="ECO:0000256" key="7">
    <source>
        <dbReference type="ARBA" id="ARBA00023157"/>
    </source>
</evidence>
<feature type="disulfide bond" evidence="14">
    <location>
        <begin position="42"/>
        <end position="55"/>
    </location>
</feature>
<dbReference type="CDD" id="cd13406">
    <property type="entry name" value="TNFRSF4"/>
    <property type="match status" value="1"/>
</dbReference>
<reference evidence="19 20" key="1">
    <citation type="journal article" date="2015" name="Annu Rev Anim Biosci">
        <title>The Genome 10K Project: a way forward.</title>
        <authorList>
            <person name="Koepfli K.P."/>
            <person name="Paten B."/>
            <person name="O'Brien S.J."/>
            <person name="Koepfli K.P."/>
            <person name="Paten B."/>
            <person name="Antunes A."/>
            <person name="Belov K."/>
            <person name="Bustamante C."/>
            <person name="Castoe T.A."/>
            <person name="Clawson H."/>
            <person name="Crawford A.J."/>
            <person name="Diekhans M."/>
            <person name="Distel D."/>
            <person name="Durbin R."/>
            <person name="Earl D."/>
            <person name="Fujita M.K."/>
            <person name="Gamble T."/>
            <person name="Georges A."/>
            <person name="Gemmell N."/>
            <person name="Gilbert M.T."/>
            <person name="Graves J.M."/>
            <person name="Green R.E."/>
            <person name="Hickey G."/>
            <person name="Jarvis E.D."/>
            <person name="Johnson W."/>
            <person name="Komissarov A."/>
            <person name="Korf I."/>
            <person name="Kuhn R."/>
            <person name="Larkin D.M."/>
            <person name="Lewin H."/>
            <person name="Lopez J.V."/>
            <person name="Ma J."/>
            <person name="Marques-Bonet T."/>
            <person name="Miller W."/>
            <person name="Murphy R."/>
            <person name="Pevzner P."/>
            <person name="Shapiro B."/>
            <person name="Steiner C."/>
            <person name="Tamazian G."/>
            <person name="Venkatesh B."/>
            <person name="Wang J."/>
            <person name="Wayne R."/>
            <person name="Wiley E."/>
            <person name="Yang H."/>
            <person name="Zhang G."/>
            <person name="Haussler D."/>
            <person name="Ryder O."/>
            <person name="O'Brien S.J."/>
        </authorList>
    </citation>
    <scope>NUCLEOTIDE SEQUENCE</scope>
</reference>
<dbReference type="FunFam" id="2.10.50.10:FF:000026">
    <property type="entry name" value="Tumor necrosis factor receptor superfamily member 4"/>
    <property type="match status" value="1"/>
</dbReference>
<sequence>MCVGAQPPRASYASLLFLGLVLGSTAQQNCAGDTYRSGNKCCHECQPGYWMESRCTQDHDTICIPCKDGFYNEGVNYDEACKPCTQCNQRSGSEIKWKCSATRDTVCHCRPGTQPQGGSYKHGVDCAPCPQGHFSPGNNQACKPWTNCTLAGKRTLKAATNSSDALCENRRPPATLPSETRGPPARPPTPQPTTAWPRTSQAPSTPPTEPPKGPELAAILGLGLGLGLLGPVAAALILLLHCKVCRLLPTATKSPGGDSFRTPIQEEHADAHCTLAKI</sequence>
<dbReference type="SUPFAM" id="SSF57586">
    <property type="entry name" value="TNF receptor-like"/>
    <property type="match status" value="3"/>
</dbReference>
<comment type="subcellular location">
    <subcellularLocation>
        <location evidence="1">Membrane</location>
        <topology evidence="1">Single-pass type I membrane protein</topology>
    </subcellularLocation>
</comment>
<evidence type="ECO:0000256" key="9">
    <source>
        <dbReference type="ARBA" id="ARBA00023180"/>
    </source>
</evidence>
<dbReference type="GO" id="GO:0005031">
    <property type="term" value="F:tumor necrosis factor receptor activity"/>
    <property type="evidence" value="ECO:0007669"/>
    <property type="project" value="InterPro"/>
</dbReference>
<feature type="transmembrane region" description="Helical" evidence="16">
    <location>
        <begin position="216"/>
        <end position="240"/>
    </location>
</feature>
<protein>
    <recommendedName>
        <fullName evidence="12">Tumor necrosis factor receptor superfamily member 4</fullName>
    </recommendedName>
    <alternativeName>
        <fullName evidence="13">OX40L receptor</fullName>
    </alternativeName>
</protein>
<evidence type="ECO:0000256" key="3">
    <source>
        <dbReference type="ARBA" id="ARBA00022729"/>
    </source>
</evidence>
<dbReference type="CTD" id="7293"/>
<evidence type="ECO:0000256" key="6">
    <source>
        <dbReference type="ARBA" id="ARBA00023136"/>
    </source>
</evidence>
<reference evidence="19 20" key="2">
    <citation type="journal article" date="2018" name="Annu Rev Anim Biosci">
        <title>Bat Biology, Genomes, and the Bat1K Project: To Generate Chromosome-Level Genomes for All Living Bat Species.</title>
        <authorList>
            <person name="Teeling E.C."/>
            <person name="Vernes S.C."/>
            <person name="Davalos L.M."/>
            <person name="Ray D.A."/>
            <person name="Gilbert M.T.P."/>
            <person name="Myers E."/>
        </authorList>
    </citation>
    <scope>NUCLEOTIDE SEQUENCE</scope>
</reference>
<keyword evidence="9" id="KW-0325">Glycoprotein</keyword>
<feature type="disulfide bond" evidence="14">
    <location>
        <begin position="66"/>
        <end position="81"/>
    </location>
</feature>